<sequence>MVHSITVCIAAVVIFFTSIQAAPVQDSLTVQQLIARIRKVKFEASRLGDIQDFQVFEGLAIHADPKRFIHEAIDGIRKFPLRSCPTMMEEVLKEPDADSMPREQMQLARSYHAYVFNRLNSFFPKLRDYINNHNHNKREGALREGLRYCGNLAKEHDRLTTLYDELGWKGPHLDLLVPAEPIGVGEVDVNSCMETIAKFRGYMKKKMSKLLGRCHARYMAQICPPLLESNHQVESLVTIADWPSPCRFSELNQLPLTDLRILQLRLEHERLIVDRAQYNQAILLRCLPYHPLKPALVSKRLSEYSRFIEQHKETIRSYEQVLQHGQHVDASICERLDVNPVPVSFTSTARTGNTHLPDGPSTKVVDAPYTTPVLLRHPVVGPSVPPRVEDVQYDGLQYGNPAALSSHMFPSIASSHELSGEFPTISELSDLFASDGGYDDMSISSLEKPITILGVADEQASYSFPERSNAERVQGHRLHFVAPSPTYGRHPESSFYSYNDRISRKRRMDDATSPQRDDGVIHGTFGVTEEGGFQRSQRLRGCGRFSPGE</sequence>
<evidence type="ECO:0000313" key="4">
    <source>
        <dbReference type="Proteomes" id="UP000317494"/>
    </source>
</evidence>
<dbReference type="VEuPathDB" id="FungiDB:SeMB42_g06910"/>
<organism evidence="3 4">
    <name type="scientific">Synchytrium endobioticum</name>
    <dbReference type="NCBI Taxonomy" id="286115"/>
    <lineage>
        <taxon>Eukaryota</taxon>
        <taxon>Fungi</taxon>
        <taxon>Fungi incertae sedis</taxon>
        <taxon>Chytridiomycota</taxon>
        <taxon>Chytridiomycota incertae sedis</taxon>
        <taxon>Chytridiomycetes</taxon>
        <taxon>Synchytriales</taxon>
        <taxon>Synchytriaceae</taxon>
        <taxon>Synchytrium</taxon>
    </lineage>
</organism>
<gene>
    <name evidence="3" type="ORF">SeMB42_g01075</name>
    <name evidence="2" type="ORF">SeMB42_g06910</name>
</gene>
<dbReference type="Proteomes" id="UP000317494">
    <property type="component" value="Unassembled WGS sequence"/>
</dbReference>
<name>A0A507DMZ8_9FUNG</name>
<protein>
    <recommendedName>
        <fullName evidence="5">DH domain-containing protein</fullName>
    </recommendedName>
</protein>
<keyword evidence="1" id="KW-0732">Signal</keyword>
<evidence type="ECO:0008006" key="5">
    <source>
        <dbReference type="Google" id="ProtNLM"/>
    </source>
</evidence>
<reference evidence="3 4" key="1">
    <citation type="journal article" date="2019" name="Sci. Rep.">
        <title>Comparative genomics of chytrid fungi reveal insights into the obligate biotrophic and pathogenic lifestyle of Synchytrium endobioticum.</title>
        <authorList>
            <person name="van de Vossenberg B.T.L.H."/>
            <person name="Warris S."/>
            <person name="Nguyen H.D.T."/>
            <person name="van Gent-Pelzer M.P.E."/>
            <person name="Joly D.L."/>
            <person name="van de Geest H.C."/>
            <person name="Bonants P.J.M."/>
            <person name="Smith D.S."/>
            <person name="Levesque C.A."/>
            <person name="van der Lee T.A.J."/>
        </authorList>
    </citation>
    <scope>NUCLEOTIDE SEQUENCE [LARGE SCALE GENOMIC DNA]</scope>
    <source>
        <strain evidence="3 4">MB42</strain>
    </source>
</reference>
<evidence type="ECO:0000313" key="2">
    <source>
        <dbReference type="EMBL" id="TPX37370.1"/>
    </source>
</evidence>
<dbReference type="AlphaFoldDB" id="A0A507DMZ8"/>
<dbReference type="VEuPathDB" id="FungiDB:SeMB42_g01075"/>
<feature type="signal peptide" evidence="1">
    <location>
        <begin position="1"/>
        <end position="21"/>
    </location>
</feature>
<comment type="caution">
    <text evidence="3">The sequence shown here is derived from an EMBL/GenBank/DDBJ whole genome shotgun (WGS) entry which is preliminary data.</text>
</comment>
<keyword evidence="4" id="KW-1185">Reference proteome</keyword>
<accession>A0A507DMZ8</accession>
<evidence type="ECO:0000313" key="3">
    <source>
        <dbReference type="EMBL" id="TPX52963.1"/>
    </source>
</evidence>
<evidence type="ECO:0000256" key="1">
    <source>
        <dbReference type="SAM" id="SignalP"/>
    </source>
</evidence>
<feature type="chain" id="PRO_5033843991" description="DH domain-containing protein" evidence="1">
    <location>
        <begin position="22"/>
        <end position="549"/>
    </location>
</feature>
<dbReference type="EMBL" id="QEAN01000427">
    <property type="protein sequence ID" value="TPX37370.1"/>
    <property type="molecule type" value="Genomic_DNA"/>
</dbReference>
<dbReference type="EMBL" id="QEAN01000025">
    <property type="protein sequence ID" value="TPX52963.1"/>
    <property type="molecule type" value="Genomic_DNA"/>
</dbReference>
<proteinExistence type="predicted"/>